<sequence length="199" mass="22111">MKIKRIPAGMYGANCYILIDGNEGCIIDPGGDADMLIRNIDALNIDVKFILLTHGHMDHTGGVQELKDRYNVPVYINKNDLELMRRHSQVFGPAWNETEEDKTIKDGDVLKLGNLEIKCLETPGHTPGGMSFVVKDVVFTGDTLFRGSVGRTDFPGGDHSALIRSIKEKLIVLDDDTVVLPGHEGESNIKFEKQYNPFL</sequence>
<proteinExistence type="predicted"/>
<evidence type="ECO:0000256" key="3">
    <source>
        <dbReference type="ARBA" id="ARBA00022801"/>
    </source>
</evidence>
<dbReference type="AlphaFoldDB" id="A0AA89CV10"/>
<gene>
    <name evidence="6" type="ORF">Z969_00360</name>
</gene>
<keyword evidence="2" id="KW-0479">Metal-binding</keyword>
<reference evidence="6 7" key="1">
    <citation type="submission" date="2014-01" db="EMBL/GenBank/DDBJ databases">
        <title>Plasmidome dynamics in the species complex Clostridium novyi sensu lato converts strains of independent lineages into distinctly different pathogens.</title>
        <authorList>
            <person name="Skarin H."/>
            <person name="Segerman B."/>
        </authorList>
    </citation>
    <scope>NUCLEOTIDE SEQUENCE [LARGE SCALE GENOMIC DNA]</scope>
    <source>
        <strain evidence="6 7">4570</strain>
    </source>
</reference>
<evidence type="ECO:0000256" key="1">
    <source>
        <dbReference type="ARBA" id="ARBA00001947"/>
    </source>
</evidence>
<dbReference type="InterPro" id="IPR036866">
    <property type="entry name" value="RibonucZ/Hydroxyglut_hydro"/>
</dbReference>
<dbReference type="GO" id="GO:0046872">
    <property type="term" value="F:metal ion binding"/>
    <property type="evidence" value="ECO:0007669"/>
    <property type="project" value="UniProtKB-KW"/>
</dbReference>
<evidence type="ECO:0000256" key="4">
    <source>
        <dbReference type="ARBA" id="ARBA00022833"/>
    </source>
</evidence>
<comment type="caution">
    <text evidence="6">The sequence shown here is derived from an EMBL/GenBank/DDBJ whole genome shotgun (WGS) entry which is preliminary data.</text>
</comment>
<dbReference type="SMART" id="SM00849">
    <property type="entry name" value="Lactamase_B"/>
    <property type="match status" value="1"/>
</dbReference>
<comment type="cofactor">
    <cofactor evidence="1">
        <name>Zn(2+)</name>
        <dbReference type="ChEBI" id="CHEBI:29105"/>
    </cofactor>
</comment>
<dbReference type="CDD" id="cd06262">
    <property type="entry name" value="metallo-hydrolase-like_MBL-fold"/>
    <property type="match status" value="1"/>
</dbReference>
<dbReference type="PANTHER" id="PTHR46233">
    <property type="entry name" value="HYDROXYACYLGLUTATHIONE HYDROLASE GLOC"/>
    <property type="match status" value="1"/>
</dbReference>
<dbReference type="SUPFAM" id="SSF56281">
    <property type="entry name" value="Metallo-hydrolase/oxidoreductase"/>
    <property type="match status" value="1"/>
</dbReference>
<evidence type="ECO:0000313" key="7">
    <source>
        <dbReference type="Proteomes" id="UP000030016"/>
    </source>
</evidence>
<dbReference type="Pfam" id="PF00753">
    <property type="entry name" value="Lactamase_B"/>
    <property type="match status" value="1"/>
</dbReference>
<accession>A0AA89CV10</accession>
<feature type="domain" description="Metallo-beta-lactamase" evidence="5">
    <location>
        <begin position="12"/>
        <end position="183"/>
    </location>
</feature>
<protein>
    <submittedName>
        <fullName evidence="6">Beta-lactamase</fullName>
    </submittedName>
</protein>
<dbReference type="Gene3D" id="3.60.15.10">
    <property type="entry name" value="Ribonuclease Z/Hydroxyacylglutathione hydrolase-like"/>
    <property type="match status" value="1"/>
</dbReference>
<dbReference type="InterPro" id="IPR001279">
    <property type="entry name" value="Metallo-B-lactamas"/>
</dbReference>
<evidence type="ECO:0000259" key="5">
    <source>
        <dbReference type="SMART" id="SM00849"/>
    </source>
</evidence>
<keyword evidence="4" id="KW-0862">Zinc</keyword>
<organism evidence="6 7">
    <name type="scientific">Clostridium novyi A str. 4570</name>
    <dbReference type="NCBI Taxonomy" id="1444290"/>
    <lineage>
        <taxon>Bacteria</taxon>
        <taxon>Bacillati</taxon>
        <taxon>Bacillota</taxon>
        <taxon>Clostridia</taxon>
        <taxon>Eubacteriales</taxon>
        <taxon>Clostridiaceae</taxon>
        <taxon>Clostridium</taxon>
    </lineage>
</organism>
<dbReference type="RefSeq" id="WP_039247851.1">
    <property type="nucleotide sequence ID" value="NZ_JDRX01000001.1"/>
</dbReference>
<dbReference type="GO" id="GO:0016787">
    <property type="term" value="F:hydrolase activity"/>
    <property type="evidence" value="ECO:0007669"/>
    <property type="project" value="UniProtKB-KW"/>
</dbReference>
<name>A0AA89CV10_CLONO</name>
<dbReference type="EMBL" id="JDRX01000001">
    <property type="protein sequence ID" value="KGN03458.1"/>
    <property type="molecule type" value="Genomic_DNA"/>
</dbReference>
<dbReference type="PANTHER" id="PTHR46233:SF3">
    <property type="entry name" value="HYDROXYACYLGLUTATHIONE HYDROLASE GLOC"/>
    <property type="match status" value="1"/>
</dbReference>
<dbReference type="Proteomes" id="UP000030016">
    <property type="component" value="Unassembled WGS sequence"/>
</dbReference>
<dbReference type="InterPro" id="IPR051453">
    <property type="entry name" value="MBL_Glyoxalase_II"/>
</dbReference>
<evidence type="ECO:0000256" key="2">
    <source>
        <dbReference type="ARBA" id="ARBA00022723"/>
    </source>
</evidence>
<keyword evidence="3" id="KW-0378">Hydrolase</keyword>
<evidence type="ECO:0000313" key="6">
    <source>
        <dbReference type="EMBL" id="KGN03458.1"/>
    </source>
</evidence>